<evidence type="ECO:0000313" key="1">
    <source>
        <dbReference type="EMBL" id="MBD1270809.1"/>
    </source>
</evidence>
<dbReference type="AlphaFoldDB" id="A0A8I0FUJ6"/>
<evidence type="ECO:0000313" key="3">
    <source>
        <dbReference type="Proteomes" id="UP000587211"/>
    </source>
</evidence>
<evidence type="ECO:0000313" key="4">
    <source>
        <dbReference type="Proteomes" id="UP000659061"/>
    </source>
</evidence>
<dbReference type="EMBL" id="JACBZN010000001">
    <property type="protein sequence ID" value="NYI38201.1"/>
    <property type="molecule type" value="Genomic_DNA"/>
</dbReference>
<dbReference type="Proteomes" id="UP000587211">
    <property type="component" value="Unassembled WGS sequence"/>
</dbReference>
<evidence type="ECO:0000313" key="2">
    <source>
        <dbReference type="EMBL" id="NYI38201.1"/>
    </source>
</evidence>
<comment type="caution">
    <text evidence="1">The sequence shown here is derived from an EMBL/GenBank/DDBJ whole genome shotgun (WGS) entry which is preliminary data.</text>
</comment>
<gene>
    <name evidence="2" type="ORF">BJ975_001576</name>
    <name evidence="1" type="ORF">IDH50_11245</name>
</gene>
<reference evidence="1" key="2">
    <citation type="submission" date="2020-09" db="EMBL/GenBank/DDBJ databases">
        <title>Novel species in genus Aeromicrobium.</title>
        <authorList>
            <person name="Zhang G."/>
        </authorList>
    </citation>
    <scope>NUCLEOTIDE SEQUENCE</scope>
    <source>
        <strain evidence="1">SSW1-57</strain>
    </source>
</reference>
<dbReference type="RefSeq" id="WP_179424683.1">
    <property type="nucleotide sequence ID" value="NZ_BAAAMP010000001.1"/>
</dbReference>
<proteinExistence type="predicted"/>
<keyword evidence="3" id="KW-1185">Reference proteome</keyword>
<protein>
    <submittedName>
        <fullName evidence="1">Uncharacterized protein</fullName>
    </submittedName>
</protein>
<organism evidence="1 4">
    <name type="scientific">Aeromicrobium tamlense</name>
    <dbReference type="NCBI Taxonomy" id="375541"/>
    <lineage>
        <taxon>Bacteria</taxon>
        <taxon>Bacillati</taxon>
        <taxon>Actinomycetota</taxon>
        <taxon>Actinomycetes</taxon>
        <taxon>Propionibacteriales</taxon>
        <taxon>Nocardioidaceae</taxon>
        <taxon>Aeromicrobium</taxon>
    </lineage>
</organism>
<dbReference type="EMBL" id="JACWMT010000002">
    <property type="protein sequence ID" value="MBD1270809.1"/>
    <property type="molecule type" value="Genomic_DNA"/>
</dbReference>
<name>A0A8I0FUJ6_9ACTN</name>
<reference evidence="2 3" key="1">
    <citation type="submission" date="2020-07" db="EMBL/GenBank/DDBJ databases">
        <title>Sequencing the genomes of 1000 actinobacteria strains.</title>
        <authorList>
            <person name="Klenk H.-P."/>
        </authorList>
    </citation>
    <scope>NUCLEOTIDE SEQUENCE [LARGE SCALE GENOMIC DNA]</scope>
    <source>
        <strain evidence="2 3">DSM 19087</strain>
    </source>
</reference>
<dbReference type="Proteomes" id="UP000659061">
    <property type="component" value="Unassembled WGS sequence"/>
</dbReference>
<accession>A0A8I0FUJ6</accession>
<sequence length="296" mass="32584">MSTKTVKFFRPVLVHQDGSREDPNDDFWSDAHTVIAGLDSKERGINYRAASYFGEAGTGSARAYQYIRVGRVRYRADWPETIDPNGHVDELNLDGRDIFEGGYVVPFGTETRVAVIGPIRGLVSVNAIEWWLGQTLGLANTDVTLELVPEVDPALARKLNEAIGVSRLSVRMPKGTALNLDVDSQVEEAFATAHEASGDDLNVDIAFSFGHQRPQPQKASMLQKAARKIAESGAAERVDVSLMLDNGDGGYTVEQHELIRDRVAVTVEFNVEDDSRLSTDEILDAVHTAITKFRAR</sequence>